<comment type="subcellular location">
    <subcellularLocation>
        <location evidence="1">Secreted</location>
    </subcellularLocation>
</comment>
<gene>
    <name evidence="6" type="ORF">Tsubulata_007217</name>
</gene>
<evidence type="ECO:0000256" key="4">
    <source>
        <dbReference type="ARBA" id="ARBA00022525"/>
    </source>
</evidence>
<comment type="caution">
    <text evidence="6">The sequence shown here is derived from an EMBL/GenBank/DDBJ whole genome shotgun (WGS) entry which is preliminary data.</text>
</comment>
<evidence type="ECO:0008006" key="8">
    <source>
        <dbReference type="Google" id="ProtNLM"/>
    </source>
</evidence>
<comment type="similarity">
    <text evidence="2">Belongs to the plant self-incompatibility (S1) protein family.</text>
</comment>
<dbReference type="GO" id="GO:0005576">
    <property type="term" value="C:extracellular region"/>
    <property type="evidence" value="ECO:0007669"/>
    <property type="project" value="UniProtKB-SubCell"/>
</dbReference>
<keyword evidence="3" id="KW-0713">Self-incompatibility</keyword>
<dbReference type="GO" id="GO:0060320">
    <property type="term" value="P:rejection of self pollen"/>
    <property type="evidence" value="ECO:0007669"/>
    <property type="project" value="UniProtKB-KW"/>
</dbReference>
<dbReference type="AlphaFoldDB" id="A0A9Q0F6B7"/>
<protein>
    <recommendedName>
        <fullName evidence="8">S-protein homolog</fullName>
    </recommendedName>
</protein>
<reference evidence="6" key="1">
    <citation type="submission" date="2022-02" db="EMBL/GenBank/DDBJ databases">
        <authorList>
            <person name="Henning P.M."/>
            <person name="McCubbin A.G."/>
            <person name="Shore J.S."/>
        </authorList>
    </citation>
    <scope>NUCLEOTIDE SEQUENCE</scope>
    <source>
        <strain evidence="6">F60SS</strain>
        <tissue evidence="6">Leaves</tissue>
    </source>
</reference>
<evidence type="ECO:0000256" key="3">
    <source>
        <dbReference type="ARBA" id="ARBA00022471"/>
    </source>
</evidence>
<evidence type="ECO:0000256" key="2">
    <source>
        <dbReference type="ARBA" id="ARBA00005581"/>
    </source>
</evidence>
<evidence type="ECO:0000313" key="7">
    <source>
        <dbReference type="Proteomes" id="UP001141552"/>
    </source>
</evidence>
<dbReference type="Proteomes" id="UP001141552">
    <property type="component" value="Unassembled WGS sequence"/>
</dbReference>
<dbReference type="InterPro" id="IPR010264">
    <property type="entry name" value="Self-incomp_S1"/>
</dbReference>
<evidence type="ECO:0000256" key="1">
    <source>
        <dbReference type="ARBA" id="ARBA00004613"/>
    </source>
</evidence>
<dbReference type="EMBL" id="JAKUCV010007068">
    <property type="protein sequence ID" value="KAJ4824904.1"/>
    <property type="molecule type" value="Genomic_DNA"/>
</dbReference>
<accession>A0A9Q0F6B7</accession>
<reference evidence="6" key="2">
    <citation type="journal article" date="2023" name="Plants (Basel)">
        <title>Annotation of the Turnera subulata (Passifloraceae) Draft Genome Reveals the S-Locus Evolved after the Divergence of Turneroideae from Passifloroideae in a Stepwise Manner.</title>
        <authorList>
            <person name="Henning P.M."/>
            <person name="Roalson E.H."/>
            <person name="Mir W."/>
            <person name="McCubbin A.G."/>
            <person name="Shore J.S."/>
        </authorList>
    </citation>
    <scope>NUCLEOTIDE SEQUENCE</scope>
    <source>
        <strain evidence="6">F60SS</strain>
    </source>
</reference>
<organism evidence="6 7">
    <name type="scientific">Turnera subulata</name>
    <dbReference type="NCBI Taxonomy" id="218843"/>
    <lineage>
        <taxon>Eukaryota</taxon>
        <taxon>Viridiplantae</taxon>
        <taxon>Streptophyta</taxon>
        <taxon>Embryophyta</taxon>
        <taxon>Tracheophyta</taxon>
        <taxon>Spermatophyta</taxon>
        <taxon>Magnoliopsida</taxon>
        <taxon>eudicotyledons</taxon>
        <taxon>Gunneridae</taxon>
        <taxon>Pentapetalae</taxon>
        <taxon>rosids</taxon>
        <taxon>fabids</taxon>
        <taxon>Malpighiales</taxon>
        <taxon>Passifloraceae</taxon>
        <taxon>Turnera</taxon>
    </lineage>
</organism>
<sequence>LGTLGPDLTSLHGPDLTSLHRPASACLTRFPGDIGPRNLYSGEHFEFEVEASTLCRFWWGEPGEYSYWFEIYKPSRDKFPSFGNRFKWIIKLEGPCFLKYVKYEQLEICYPWT</sequence>
<dbReference type="Pfam" id="PF05938">
    <property type="entry name" value="Self-incomp_S1"/>
    <property type="match status" value="1"/>
</dbReference>
<name>A0A9Q0F6B7_9ROSI</name>
<evidence type="ECO:0000313" key="6">
    <source>
        <dbReference type="EMBL" id="KAJ4824904.1"/>
    </source>
</evidence>
<keyword evidence="4" id="KW-0964">Secreted</keyword>
<keyword evidence="7" id="KW-1185">Reference proteome</keyword>
<feature type="non-terminal residue" evidence="6">
    <location>
        <position position="113"/>
    </location>
</feature>
<evidence type="ECO:0000256" key="5">
    <source>
        <dbReference type="ARBA" id="ARBA00022729"/>
    </source>
</evidence>
<proteinExistence type="inferred from homology"/>
<keyword evidence="5" id="KW-0732">Signal</keyword>